<proteinExistence type="predicted"/>
<keyword evidence="2" id="KW-1185">Reference proteome</keyword>
<gene>
    <name evidence="1" type="ORF">CS078_18825</name>
</gene>
<protein>
    <submittedName>
        <fullName evidence="1">Uncharacterized protein</fullName>
    </submittedName>
</protein>
<comment type="caution">
    <text evidence="1">The sequence shown here is derived from an EMBL/GenBank/DDBJ whole genome shotgun (WGS) entry which is preliminary data.</text>
</comment>
<evidence type="ECO:0000313" key="2">
    <source>
        <dbReference type="Proteomes" id="UP000282140"/>
    </source>
</evidence>
<accession>A0A3L8CGH3</accession>
<name>A0A3L8CGH3_9PSED</name>
<evidence type="ECO:0000313" key="1">
    <source>
        <dbReference type="EMBL" id="RLU07336.1"/>
    </source>
</evidence>
<dbReference type="EMBL" id="PEGB01000011">
    <property type="protein sequence ID" value="RLU07336.1"/>
    <property type="molecule type" value="Genomic_DNA"/>
</dbReference>
<dbReference type="AlphaFoldDB" id="A0A3L8CGH3"/>
<sequence length="95" mass="10437">MTNAKPVGAELAREGVYPFTNDADWTDAFASKLCSYRGFAALRQSGKRSITLWEQSLLAKASIQSKLMVPDTTLSRASLAPTGVLRRYADRVNAR</sequence>
<dbReference type="Proteomes" id="UP000282140">
    <property type="component" value="Unassembled WGS sequence"/>
</dbReference>
<organism evidence="1 2">
    <name type="scientific">Pseudomonas prosekii</name>
    <dbReference type="NCBI Taxonomy" id="1148509"/>
    <lineage>
        <taxon>Bacteria</taxon>
        <taxon>Pseudomonadati</taxon>
        <taxon>Pseudomonadota</taxon>
        <taxon>Gammaproteobacteria</taxon>
        <taxon>Pseudomonadales</taxon>
        <taxon>Pseudomonadaceae</taxon>
        <taxon>Pseudomonas</taxon>
    </lineage>
</organism>
<dbReference type="RefSeq" id="WP_121757358.1">
    <property type="nucleotide sequence ID" value="NZ_PEGB01000011.1"/>
</dbReference>
<reference evidence="1 2" key="1">
    <citation type="journal article" date="2018" name="Front. Microbiol.">
        <title>Discovery of Phloeophagus Beetles as a Source of Pseudomonas Strains That Produce Potentially New Bioactive Substances and Description of Pseudomonas bohemica sp. nov.</title>
        <authorList>
            <person name="Saati-Santamaria Z."/>
            <person name="Lopez-Mondejar R."/>
            <person name="Jimenez-Gomez A."/>
            <person name="Diez-Mendez A."/>
            <person name="Vetrovsky T."/>
            <person name="Igual J.M."/>
            <person name="Velazquez E."/>
            <person name="Kolarik M."/>
            <person name="Rivas R."/>
            <person name="Garcia-Fraile P."/>
        </authorList>
    </citation>
    <scope>NUCLEOTIDE SEQUENCE [LARGE SCALE GENOMIC DNA]</scope>
    <source>
        <strain evidence="1 2">A2-NA13</strain>
    </source>
</reference>